<dbReference type="EMBL" id="JAEPQZ010000004">
    <property type="protein sequence ID" value="KAG2182360.1"/>
    <property type="molecule type" value="Genomic_DNA"/>
</dbReference>
<dbReference type="InterPro" id="IPR039795">
    <property type="entry name" value="LTN1/Rkr1"/>
</dbReference>
<dbReference type="PANTHER" id="PTHR12389">
    <property type="entry name" value="ZINC FINGER PROTEIN 294"/>
    <property type="match status" value="1"/>
</dbReference>
<keyword evidence="13 16" id="KW-0862">Zinc</keyword>
<dbReference type="CDD" id="cd16491">
    <property type="entry name" value="RING-CH-C4HC3_LTN1"/>
    <property type="match status" value="1"/>
</dbReference>
<reference evidence="18" key="1">
    <citation type="submission" date="2020-12" db="EMBL/GenBank/DDBJ databases">
        <title>Metabolic potential, ecology and presence of endohyphal bacteria is reflected in genomic diversity of Mucoromycotina.</title>
        <authorList>
            <person name="Muszewska A."/>
            <person name="Okrasinska A."/>
            <person name="Steczkiewicz K."/>
            <person name="Drgas O."/>
            <person name="Orlowska M."/>
            <person name="Perlinska-Lenart U."/>
            <person name="Aleksandrzak-Piekarczyk T."/>
            <person name="Szatraj K."/>
            <person name="Zielenkiewicz U."/>
            <person name="Pilsyk S."/>
            <person name="Malc E."/>
            <person name="Mieczkowski P."/>
            <person name="Kruszewska J.S."/>
            <person name="Biernat P."/>
            <person name="Pawlowska J."/>
        </authorList>
    </citation>
    <scope>NUCLEOTIDE SEQUENCE</scope>
    <source>
        <strain evidence="18">WA0000067209</strain>
    </source>
</reference>
<keyword evidence="10" id="KW-0677">Repeat</keyword>
<dbReference type="SUPFAM" id="SSF57850">
    <property type="entry name" value="RING/U-box"/>
    <property type="match status" value="1"/>
</dbReference>
<comment type="catalytic activity">
    <reaction evidence="1 16">
        <text>S-ubiquitinyl-[E2 ubiquitin-conjugating enzyme]-L-cysteine + [acceptor protein]-L-lysine = [E2 ubiquitin-conjugating enzyme]-L-cysteine + N(6)-ubiquitinyl-[acceptor protein]-L-lysine.</text>
        <dbReference type="EC" id="2.3.2.27"/>
    </reaction>
</comment>
<evidence type="ECO:0000313" key="18">
    <source>
        <dbReference type="EMBL" id="KAG2182360.1"/>
    </source>
</evidence>
<evidence type="ECO:0000256" key="15">
    <source>
        <dbReference type="PROSITE-ProRule" id="PRU00175"/>
    </source>
</evidence>
<evidence type="ECO:0000256" key="5">
    <source>
        <dbReference type="ARBA" id="ARBA00012483"/>
    </source>
</evidence>
<dbReference type="GO" id="GO:0016567">
    <property type="term" value="P:protein ubiquitination"/>
    <property type="evidence" value="ECO:0007669"/>
    <property type="project" value="UniProtKB-UniPathway"/>
</dbReference>
<evidence type="ECO:0000313" key="19">
    <source>
        <dbReference type="Proteomes" id="UP000654370"/>
    </source>
</evidence>
<evidence type="ECO:0000256" key="16">
    <source>
        <dbReference type="RuleBase" id="RU367090"/>
    </source>
</evidence>
<dbReference type="Gene3D" id="3.30.40.10">
    <property type="entry name" value="Zinc/RING finger domain, C3HC4 (zinc finger)"/>
    <property type="match status" value="1"/>
</dbReference>
<dbReference type="PROSITE" id="PS50089">
    <property type="entry name" value="ZF_RING_2"/>
    <property type="match status" value="1"/>
</dbReference>
<evidence type="ECO:0000256" key="3">
    <source>
        <dbReference type="ARBA" id="ARBA00004906"/>
    </source>
</evidence>
<dbReference type="GO" id="GO:0008270">
    <property type="term" value="F:zinc ion binding"/>
    <property type="evidence" value="ECO:0007669"/>
    <property type="project" value="UniProtKB-KW"/>
</dbReference>
<dbReference type="FunFam" id="3.30.40.10:FF:000038">
    <property type="entry name" value="E3 ubiquitin-protein ligase listerin"/>
    <property type="match status" value="1"/>
</dbReference>
<accession>A0A8H7UGN5</accession>
<keyword evidence="12 16" id="KW-0833">Ubl conjugation pathway</keyword>
<keyword evidence="8 16" id="KW-0808">Transferase</keyword>
<feature type="domain" description="RING-type" evidence="17">
    <location>
        <begin position="131"/>
        <end position="178"/>
    </location>
</feature>
<evidence type="ECO:0000256" key="8">
    <source>
        <dbReference type="ARBA" id="ARBA00022679"/>
    </source>
</evidence>
<evidence type="ECO:0000256" key="4">
    <source>
        <dbReference type="ARBA" id="ARBA00007997"/>
    </source>
</evidence>
<keyword evidence="9 16" id="KW-0479">Metal-binding</keyword>
<proteinExistence type="inferred from homology"/>
<evidence type="ECO:0000256" key="6">
    <source>
        <dbReference type="ARBA" id="ARBA00017157"/>
    </source>
</evidence>
<comment type="function">
    <text evidence="16">E3 ubiquitin-protein ligase. Component of the ribosome quality control complex (RQC), a ribosome-associated complex that mediates ubiquitination and extraction of incompletely synthesized nascent chains for proteasomal degradation.</text>
</comment>
<keyword evidence="11 15" id="KW-0863">Zinc-finger</keyword>
<evidence type="ECO:0000256" key="1">
    <source>
        <dbReference type="ARBA" id="ARBA00000900"/>
    </source>
</evidence>
<gene>
    <name evidence="18" type="ORF">INT43_007290</name>
</gene>
<evidence type="ECO:0000256" key="13">
    <source>
        <dbReference type="ARBA" id="ARBA00022833"/>
    </source>
</evidence>
<dbReference type="GO" id="GO:0072344">
    <property type="term" value="P:rescue of stalled ribosome"/>
    <property type="evidence" value="ECO:0007669"/>
    <property type="project" value="UniProtKB-UniRule"/>
</dbReference>
<dbReference type="Pfam" id="PF23009">
    <property type="entry name" value="UBC_like"/>
    <property type="match status" value="1"/>
</dbReference>
<dbReference type="Pfam" id="PF13639">
    <property type="entry name" value="zf-RING_2"/>
    <property type="match status" value="1"/>
</dbReference>
<dbReference type="SMART" id="SM00744">
    <property type="entry name" value="RINGv"/>
    <property type="match status" value="1"/>
</dbReference>
<comment type="subunit">
    <text evidence="16">Component of the ribosome quality control complex (RQC).</text>
</comment>
<dbReference type="AlphaFoldDB" id="A0A8H7UGN5"/>
<name>A0A8H7UGN5_MORIS</name>
<evidence type="ECO:0000259" key="17">
    <source>
        <dbReference type="PROSITE" id="PS50089"/>
    </source>
</evidence>
<dbReference type="GO" id="GO:1990116">
    <property type="term" value="P:ribosome-associated ubiquitin-dependent protein catabolic process"/>
    <property type="evidence" value="ECO:0007669"/>
    <property type="project" value="UniProtKB-UniRule"/>
</dbReference>
<dbReference type="OrthoDB" id="6108at2759"/>
<evidence type="ECO:0000256" key="7">
    <source>
        <dbReference type="ARBA" id="ARBA00022490"/>
    </source>
</evidence>
<dbReference type="GO" id="GO:0005829">
    <property type="term" value="C:cytosol"/>
    <property type="evidence" value="ECO:0007669"/>
    <property type="project" value="UniProtKB-SubCell"/>
</dbReference>
<dbReference type="UniPathway" id="UPA00143"/>
<protein>
    <recommendedName>
        <fullName evidence="6 16">E3 ubiquitin-protein ligase listerin</fullName>
        <ecNumber evidence="5 16">2.3.2.27</ecNumber>
    </recommendedName>
    <alternativeName>
        <fullName evidence="16">RING-type E3 ubiquitin transferase listerin</fullName>
    </alternativeName>
</protein>
<dbReference type="InterPro" id="IPR011016">
    <property type="entry name" value="Znf_RING-CH"/>
</dbReference>
<dbReference type="InterPro" id="IPR013083">
    <property type="entry name" value="Znf_RING/FYVE/PHD"/>
</dbReference>
<dbReference type="GO" id="GO:0061630">
    <property type="term" value="F:ubiquitin protein ligase activity"/>
    <property type="evidence" value="ECO:0007669"/>
    <property type="project" value="UniProtKB-UniRule"/>
</dbReference>
<evidence type="ECO:0000256" key="2">
    <source>
        <dbReference type="ARBA" id="ARBA00004514"/>
    </source>
</evidence>
<comment type="subcellular location">
    <subcellularLocation>
        <location evidence="2">Cytoplasm</location>
        <location evidence="2">Cytosol</location>
    </subcellularLocation>
</comment>
<evidence type="ECO:0000256" key="11">
    <source>
        <dbReference type="ARBA" id="ARBA00022771"/>
    </source>
</evidence>
<keyword evidence="7" id="KW-0963">Cytoplasm</keyword>
<evidence type="ECO:0000256" key="12">
    <source>
        <dbReference type="ARBA" id="ARBA00022786"/>
    </source>
</evidence>
<dbReference type="PANTHER" id="PTHR12389:SF0">
    <property type="entry name" value="E3 UBIQUITIN-PROTEIN LIGASE LISTERIN"/>
    <property type="match status" value="1"/>
</dbReference>
<comment type="pathway">
    <text evidence="3 16">Protein modification; protein ubiquitination.</text>
</comment>
<evidence type="ECO:0000256" key="9">
    <source>
        <dbReference type="ARBA" id="ARBA00022723"/>
    </source>
</evidence>
<evidence type="ECO:0000256" key="14">
    <source>
        <dbReference type="ARBA" id="ARBA00055150"/>
    </source>
</evidence>
<sequence>SFNLFCSYTSRYFSALIINREIESVLQADTKSVLAEDENFTVKALKAVNEISAIYRVDDQNMEMAIRLPQMFPLRKVEVNGVQKIGVKEDRWRAWLLAVSAIIASQNGNLVDALSMFKRNVTMHFEGIEDCTICYSIVSVTDRSLPSKQCRTCKNKYHASCLYKWFSSSNSSSCPLCRTLF</sequence>
<feature type="non-terminal residue" evidence="18">
    <location>
        <position position="181"/>
    </location>
</feature>
<comment type="function">
    <text evidence="14">E3 ubiquitin-protein ligase component of the ribosome quality control complex (RQC), a ribosome-associated complex that mediates ubiquitination and extraction of incompletely synthesized nascent chains for proteasomal degradation. Mediates ubiquitination of proteins derived from mRNAs lacking stop codons (non-stop proteins) and other translation arrest products induced by poly-lysine sequences and tandem rare codons. Ubiquitination leads to CDC48 recruitment for extraction and degradation of the incomplete translation product. May indirectly play a role in chromatin function and transcription.</text>
</comment>
<keyword evidence="19" id="KW-1185">Reference proteome</keyword>
<dbReference type="InterPro" id="IPR054478">
    <property type="entry name" value="LTN1_UBC"/>
</dbReference>
<dbReference type="InterPro" id="IPR001841">
    <property type="entry name" value="Znf_RING"/>
</dbReference>
<comment type="caution">
    <text evidence="18">The sequence shown here is derived from an EMBL/GenBank/DDBJ whole genome shotgun (WGS) entry which is preliminary data.</text>
</comment>
<dbReference type="InterPro" id="IPR039804">
    <property type="entry name" value="RING-CH-C4HC3_LTN1"/>
</dbReference>
<dbReference type="GO" id="GO:1990112">
    <property type="term" value="C:RQC complex"/>
    <property type="evidence" value="ECO:0007669"/>
    <property type="project" value="UniProtKB-UniRule"/>
</dbReference>
<organism evidence="18 19">
    <name type="scientific">Mortierella isabellina</name>
    <name type="common">Filamentous fungus</name>
    <name type="synonym">Umbelopsis isabellina</name>
    <dbReference type="NCBI Taxonomy" id="91625"/>
    <lineage>
        <taxon>Eukaryota</taxon>
        <taxon>Fungi</taxon>
        <taxon>Fungi incertae sedis</taxon>
        <taxon>Mucoromycota</taxon>
        <taxon>Mucoromycotina</taxon>
        <taxon>Umbelopsidomycetes</taxon>
        <taxon>Umbelopsidales</taxon>
        <taxon>Umbelopsidaceae</taxon>
        <taxon>Umbelopsis</taxon>
    </lineage>
</organism>
<evidence type="ECO:0000256" key="10">
    <source>
        <dbReference type="ARBA" id="ARBA00022737"/>
    </source>
</evidence>
<dbReference type="Proteomes" id="UP000654370">
    <property type="component" value="Unassembled WGS sequence"/>
</dbReference>
<comment type="similarity">
    <text evidence="4 16">Belongs to the LTN1 family.</text>
</comment>
<dbReference type="GO" id="GO:0043023">
    <property type="term" value="F:ribosomal large subunit binding"/>
    <property type="evidence" value="ECO:0007669"/>
    <property type="project" value="TreeGrafter"/>
</dbReference>
<dbReference type="EC" id="2.3.2.27" evidence="5 16"/>